<reference evidence="1 2" key="1">
    <citation type="submission" date="2020-08" db="EMBL/GenBank/DDBJ databases">
        <title>Sequencing the genomes of 1000 actinobacteria strains.</title>
        <authorList>
            <person name="Klenk H.-P."/>
        </authorList>
    </citation>
    <scope>NUCLEOTIDE SEQUENCE [LARGE SCALE GENOMIC DNA]</scope>
    <source>
        <strain evidence="1 2">DSM 22826</strain>
    </source>
</reference>
<dbReference type="EMBL" id="JACHVS010000001">
    <property type="protein sequence ID" value="MBB2995686.1"/>
    <property type="molecule type" value="Genomic_DNA"/>
</dbReference>
<evidence type="ECO:0000313" key="2">
    <source>
        <dbReference type="Proteomes" id="UP000523000"/>
    </source>
</evidence>
<organism evidence="1 2">
    <name type="scientific">Paeniglutamicibacter cryotolerans</name>
    <dbReference type="NCBI Taxonomy" id="670079"/>
    <lineage>
        <taxon>Bacteria</taxon>
        <taxon>Bacillati</taxon>
        <taxon>Actinomycetota</taxon>
        <taxon>Actinomycetes</taxon>
        <taxon>Micrococcales</taxon>
        <taxon>Micrococcaceae</taxon>
        <taxon>Paeniglutamicibacter</taxon>
    </lineage>
</organism>
<gene>
    <name evidence="1" type="ORF">E9229_001877</name>
</gene>
<protein>
    <submittedName>
        <fullName evidence="1">Uncharacterized protein</fullName>
    </submittedName>
</protein>
<keyword evidence="2" id="KW-1185">Reference proteome</keyword>
<sequence length="101" mass="11224">MIRPGGAGLAEHDFFPSMPGANLPGVARIVREYCEELQVPYTVAMPAQSYAPVISHLNMVGLSVCFVNFKSAIKALRIRPPGLVFLPCWRLAYFIRAFLTR</sequence>
<name>A0A839QNW1_9MICC</name>
<dbReference type="AlphaFoldDB" id="A0A839QNW1"/>
<dbReference type="Proteomes" id="UP000523000">
    <property type="component" value="Unassembled WGS sequence"/>
</dbReference>
<proteinExistence type="predicted"/>
<comment type="caution">
    <text evidence="1">The sequence shown here is derived from an EMBL/GenBank/DDBJ whole genome shotgun (WGS) entry which is preliminary data.</text>
</comment>
<accession>A0A839QNW1</accession>
<evidence type="ECO:0000313" key="1">
    <source>
        <dbReference type="EMBL" id="MBB2995686.1"/>
    </source>
</evidence>